<feature type="chain" id="PRO_5041942406" evidence="1">
    <location>
        <begin position="27"/>
        <end position="182"/>
    </location>
</feature>
<dbReference type="Proteomes" id="UP001229421">
    <property type="component" value="Unassembled WGS sequence"/>
</dbReference>
<evidence type="ECO:0000256" key="1">
    <source>
        <dbReference type="SAM" id="SignalP"/>
    </source>
</evidence>
<gene>
    <name evidence="2" type="ORF">QVD17_20044</name>
</gene>
<reference evidence="2" key="1">
    <citation type="journal article" date="2023" name="bioRxiv">
        <title>Improved chromosome-level genome assembly for marigold (Tagetes erecta).</title>
        <authorList>
            <person name="Jiang F."/>
            <person name="Yuan L."/>
            <person name="Wang S."/>
            <person name="Wang H."/>
            <person name="Xu D."/>
            <person name="Wang A."/>
            <person name="Fan W."/>
        </authorList>
    </citation>
    <scope>NUCLEOTIDE SEQUENCE</scope>
    <source>
        <strain evidence="2">WSJ</strain>
        <tissue evidence="2">Leaf</tissue>
    </source>
</reference>
<dbReference type="AlphaFoldDB" id="A0AAD8KKJ8"/>
<organism evidence="2 3">
    <name type="scientific">Tagetes erecta</name>
    <name type="common">African marigold</name>
    <dbReference type="NCBI Taxonomy" id="13708"/>
    <lineage>
        <taxon>Eukaryota</taxon>
        <taxon>Viridiplantae</taxon>
        <taxon>Streptophyta</taxon>
        <taxon>Embryophyta</taxon>
        <taxon>Tracheophyta</taxon>
        <taxon>Spermatophyta</taxon>
        <taxon>Magnoliopsida</taxon>
        <taxon>eudicotyledons</taxon>
        <taxon>Gunneridae</taxon>
        <taxon>Pentapetalae</taxon>
        <taxon>asterids</taxon>
        <taxon>campanulids</taxon>
        <taxon>Asterales</taxon>
        <taxon>Asteraceae</taxon>
        <taxon>Asteroideae</taxon>
        <taxon>Heliantheae alliance</taxon>
        <taxon>Tageteae</taxon>
        <taxon>Tagetes</taxon>
    </lineage>
</organism>
<dbReference type="EMBL" id="JAUHHV010000005">
    <property type="protein sequence ID" value="KAK1424709.1"/>
    <property type="molecule type" value="Genomic_DNA"/>
</dbReference>
<proteinExistence type="predicted"/>
<keyword evidence="1" id="KW-0732">Signal</keyword>
<keyword evidence="3" id="KW-1185">Reference proteome</keyword>
<evidence type="ECO:0000313" key="2">
    <source>
        <dbReference type="EMBL" id="KAK1424709.1"/>
    </source>
</evidence>
<evidence type="ECO:0000313" key="3">
    <source>
        <dbReference type="Proteomes" id="UP001229421"/>
    </source>
</evidence>
<sequence>MAKPTSQWACIAILALMISTFTAAHAVRLPHIFARSRELLMEKHGEPETNNVQASESGGEAAQHMGNIEASSSGCSGNKGGKGIYGGGQGSGGTSIKFPNIFRFPWLPFAGLVPEVTTWGEGGGFGGANDNPGTGVTCQCSHNRFPMNYVITPVYFQPMDTSSLKNIKDGPVVDVTSGPSGN</sequence>
<feature type="signal peptide" evidence="1">
    <location>
        <begin position="1"/>
        <end position="26"/>
    </location>
</feature>
<name>A0AAD8KKJ8_TARER</name>
<comment type="caution">
    <text evidence="2">The sequence shown here is derived from an EMBL/GenBank/DDBJ whole genome shotgun (WGS) entry which is preliminary data.</text>
</comment>
<accession>A0AAD8KKJ8</accession>
<protein>
    <submittedName>
        <fullName evidence="2">Uncharacterized protein</fullName>
    </submittedName>
</protein>